<proteinExistence type="predicted"/>
<accession>A0AAV2YK44</accession>
<name>A0AAV2YK44_9STRA</name>
<dbReference type="GO" id="GO:0005634">
    <property type="term" value="C:nucleus"/>
    <property type="evidence" value="ECO:0007669"/>
    <property type="project" value="TreeGrafter"/>
</dbReference>
<dbReference type="Pfam" id="PF06747">
    <property type="entry name" value="CHCH"/>
    <property type="match status" value="1"/>
</dbReference>
<feature type="compositionally biased region" description="Pro residues" evidence="2">
    <location>
        <begin position="12"/>
        <end position="28"/>
    </location>
</feature>
<dbReference type="SUPFAM" id="SSF47072">
    <property type="entry name" value="Cysteine alpha-hairpin motif"/>
    <property type="match status" value="1"/>
</dbReference>
<keyword evidence="5" id="KW-1185">Reference proteome</keyword>
<reference evidence="4" key="1">
    <citation type="submission" date="2022-11" db="EMBL/GenBank/DDBJ databases">
        <authorList>
            <person name="Morgan W.R."/>
            <person name="Tartar A."/>
        </authorList>
    </citation>
    <scope>NUCLEOTIDE SEQUENCE</scope>
    <source>
        <strain evidence="4">ARSEF 373</strain>
    </source>
</reference>
<evidence type="ECO:0000313" key="4">
    <source>
        <dbReference type="EMBL" id="DAZ93658.1"/>
    </source>
</evidence>
<evidence type="ECO:0000256" key="2">
    <source>
        <dbReference type="SAM" id="MobiDB-lite"/>
    </source>
</evidence>
<dbReference type="AlphaFoldDB" id="A0AAV2YK44"/>
<keyword evidence="1" id="KW-1015">Disulfide bond</keyword>
<feature type="domain" description="CHCH" evidence="3">
    <location>
        <begin position="110"/>
        <end position="143"/>
    </location>
</feature>
<evidence type="ECO:0000256" key="1">
    <source>
        <dbReference type="ARBA" id="ARBA00023157"/>
    </source>
</evidence>
<gene>
    <name evidence="4" type="ORF">N0F65_012866</name>
</gene>
<dbReference type="GO" id="GO:0007005">
    <property type="term" value="P:mitochondrion organization"/>
    <property type="evidence" value="ECO:0007669"/>
    <property type="project" value="InterPro"/>
</dbReference>
<dbReference type="Proteomes" id="UP001146120">
    <property type="component" value="Unassembled WGS sequence"/>
</dbReference>
<organism evidence="4 5">
    <name type="scientific">Lagenidium giganteum</name>
    <dbReference type="NCBI Taxonomy" id="4803"/>
    <lineage>
        <taxon>Eukaryota</taxon>
        <taxon>Sar</taxon>
        <taxon>Stramenopiles</taxon>
        <taxon>Oomycota</taxon>
        <taxon>Peronosporomycetes</taxon>
        <taxon>Pythiales</taxon>
        <taxon>Pythiaceae</taxon>
    </lineage>
</organism>
<dbReference type="PANTHER" id="PTHR13523">
    <property type="entry name" value="COILED-COIL-HELIX-COILED-COIL-HELIX DOMAIN CONTAINING 2/NUR77"/>
    <property type="match status" value="1"/>
</dbReference>
<feature type="compositionally biased region" description="Low complexity" evidence="2">
    <location>
        <begin position="29"/>
        <end position="52"/>
    </location>
</feature>
<dbReference type="EMBL" id="DAKRPA010000300">
    <property type="protein sequence ID" value="DAZ93658.1"/>
    <property type="molecule type" value="Genomic_DNA"/>
</dbReference>
<dbReference type="InterPro" id="IPR055304">
    <property type="entry name" value="CHCHD2/10-like"/>
</dbReference>
<dbReference type="GO" id="GO:0005739">
    <property type="term" value="C:mitochondrion"/>
    <property type="evidence" value="ECO:0007669"/>
    <property type="project" value="TreeGrafter"/>
</dbReference>
<evidence type="ECO:0000313" key="5">
    <source>
        <dbReference type="Proteomes" id="UP001146120"/>
    </source>
</evidence>
<sequence>MARSRRSAPAPARKPAPAAPAAPKPAPAPVAAAPAAAPPAVQQPAQSGGMMSGLMGTMVEGMAWGTGTAVARHAVNAVVDSFSSDSKDAPAQAAPAPAAAAPVQQTAPACYNDQKAFMDCLNTNGSDISACQFYLDALNTCKSQAAYM</sequence>
<evidence type="ECO:0000259" key="3">
    <source>
        <dbReference type="Pfam" id="PF06747"/>
    </source>
</evidence>
<comment type="caution">
    <text evidence="4">The sequence shown here is derived from an EMBL/GenBank/DDBJ whole genome shotgun (WGS) entry which is preliminary data.</text>
</comment>
<feature type="region of interest" description="Disordered" evidence="2">
    <location>
        <begin position="1"/>
        <end position="52"/>
    </location>
</feature>
<protein>
    <recommendedName>
        <fullName evidence="3">CHCH domain-containing protein</fullName>
    </recommendedName>
</protein>
<dbReference type="InterPro" id="IPR010625">
    <property type="entry name" value="CHCH"/>
</dbReference>
<dbReference type="PANTHER" id="PTHR13523:SF2">
    <property type="entry name" value="COILED-COIL-HELIX-COILED-COIL-HELIX DOMAIN CONTAINING 2, ISOFORM A-RELATED"/>
    <property type="match status" value="1"/>
</dbReference>
<dbReference type="InterPro" id="IPR009069">
    <property type="entry name" value="Cys_alpha_HP_mot_SF"/>
</dbReference>
<reference evidence="4" key="2">
    <citation type="journal article" date="2023" name="Microbiol Resour">
        <title>Decontamination and Annotation of the Draft Genome Sequence of the Oomycete Lagenidium giganteum ARSEF 373.</title>
        <authorList>
            <person name="Morgan W.R."/>
            <person name="Tartar A."/>
        </authorList>
    </citation>
    <scope>NUCLEOTIDE SEQUENCE</scope>
    <source>
        <strain evidence="4">ARSEF 373</strain>
    </source>
</reference>